<comment type="caution">
    <text evidence="1">The sequence shown here is derived from an EMBL/GenBank/DDBJ whole genome shotgun (WGS) entry which is preliminary data.</text>
</comment>
<evidence type="ECO:0000313" key="1">
    <source>
        <dbReference type="EMBL" id="TWI03648.1"/>
    </source>
</evidence>
<gene>
    <name evidence="1" type="ORF">IP90_01462</name>
</gene>
<dbReference type="InterPro" id="IPR023393">
    <property type="entry name" value="START-like_dom_sf"/>
</dbReference>
<sequence>MTHSQLRDRSDMISVAGGWHAHLGILADRLHEHTPPGFWSTHAWLEAEYKRQIPVD</sequence>
<name>A0A562L7P8_9GAMM</name>
<dbReference type="SUPFAM" id="SSF55961">
    <property type="entry name" value="Bet v1-like"/>
    <property type="match status" value="1"/>
</dbReference>
<proteinExistence type="predicted"/>
<keyword evidence="2" id="KW-1185">Reference proteome</keyword>
<dbReference type="EMBL" id="VLKN01000003">
    <property type="protein sequence ID" value="TWI03648.1"/>
    <property type="molecule type" value="Genomic_DNA"/>
</dbReference>
<dbReference type="Proteomes" id="UP000315167">
    <property type="component" value="Unassembled WGS sequence"/>
</dbReference>
<reference evidence="1 2" key="1">
    <citation type="journal article" date="2015" name="Stand. Genomic Sci.">
        <title>Genomic Encyclopedia of Bacterial and Archaeal Type Strains, Phase III: the genomes of soil and plant-associated and newly described type strains.</title>
        <authorList>
            <person name="Whitman W.B."/>
            <person name="Woyke T."/>
            <person name="Klenk H.P."/>
            <person name="Zhou Y."/>
            <person name="Lilburn T.G."/>
            <person name="Beck B.J."/>
            <person name="De Vos P."/>
            <person name="Vandamme P."/>
            <person name="Eisen J.A."/>
            <person name="Garrity G."/>
            <person name="Hugenholtz P."/>
            <person name="Kyrpides N.C."/>
        </authorList>
    </citation>
    <scope>NUCLEOTIDE SEQUENCE [LARGE SCALE GENOMIC DNA]</scope>
    <source>
        <strain evidence="1 2">CGMCC 1.10821</strain>
    </source>
</reference>
<dbReference type="RefSeq" id="WP_158635302.1">
    <property type="nucleotide sequence ID" value="NZ_VLKN01000003.1"/>
</dbReference>
<dbReference type="AlphaFoldDB" id="A0A562L7P8"/>
<organism evidence="1 2">
    <name type="scientific">Luteimonas cucumeris</name>
    <dbReference type="NCBI Taxonomy" id="985012"/>
    <lineage>
        <taxon>Bacteria</taxon>
        <taxon>Pseudomonadati</taxon>
        <taxon>Pseudomonadota</taxon>
        <taxon>Gammaproteobacteria</taxon>
        <taxon>Lysobacterales</taxon>
        <taxon>Lysobacteraceae</taxon>
        <taxon>Luteimonas</taxon>
    </lineage>
</organism>
<protein>
    <submittedName>
        <fullName evidence="1">Uncharacterized protein</fullName>
    </submittedName>
</protein>
<dbReference type="Gene3D" id="3.30.530.20">
    <property type="match status" value="1"/>
</dbReference>
<accession>A0A562L7P8</accession>
<evidence type="ECO:0000313" key="2">
    <source>
        <dbReference type="Proteomes" id="UP000315167"/>
    </source>
</evidence>